<evidence type="ECO:0000256" key="1">
    <source>
        <dbReference type="SAM" id="Coils"/>
    </source>
</evidence>
<keyword evidence="1" id="KW-0175">Coiled coil</keyword>
<dbReference type="EMBL" id="CAKOAT010684042">
    <property type="protein sequence ID" value="CAH8385852.1"/>
    <property type="molecule type" value="Genomic_DNA"/>
</dbReference>
<organism evidence="2 3">
    <name type="scientific">Eruca vesicaria subsp. sativa</name>
    <name type="common">Garden rocket</name>
    <name type="synonym">Eruca sativa</name>
    <dbReference type="NCBI Taxonomy" id="29727"/>
    <lineage>
        <taxon>Eukaryota</taxon>
        <taxon>Viridiplantae</taxon>
        <taxon>Streptophyta</taxon>
        <taxon>Embryophyta</taxon>
        <taxon>Tracheophyta</taxon>
        <taxon>Spermatophyta</taxon>
        <taxon>Magnoliopsida</taxon>
        <taxon>eudicotyledons</taxon>
        <taxon>Gunneridae</taxon>
        <taxon>Pentapetalae</taxon>
        <taxon>rosids</taxon>
        <taxon>malvids</taxon>
        <taxon>Brassicales</taxon>
        <taxon>Brassicaceae</taxon>
        <taxon>Brassiceae</taxon>
        <taxon>Eruca</taxon>
    </lineage>
</organism>
<gene>
    <name evidence="2" type="ORF">ERUC_LOCUS38335</name>
</gene>
<reference evidence="2 3" key="1">
    <citation type="submission" date="2022-03" db="EMBL/GenBank/DDBJ databases">
        <authorList>
            <person name="Macdonald S."/>
            <person name="Ahmed S."/>
            <person name="Newling K."/>
        </authorList>
    </citation>
    <scope>NUCLEOTIDE SEQUENCE [LARGE SCALE GENOMIC DNA]</scope>
</reference>
<dbReference type="AlphaFoldDB" id="A0ABC8LQZ7"/>
<keyword evidence="3" id="KW-1185">Reference proteome</keyword>
<feature type="coiled-coil region" evidence="1">
    <location>
        <begin position="102"/>
        <end position="136"/>
    </location>
</feature>
<protein>
    <submittedName>
        <fullName evidence="2">Uncharacterized protein</fullName>
    </submittedName>
</protein>
<evidence type="ECO:0000313" key="2">
    <source>
        <dbReference type="EMBL" id="CAH8385852.1"/>
    </source>
</evidence>
<sequence>MSQDGLPRTCRRSFKFTSTMLHAASNIFLDQKICEEQWNGYLQRNVKTRGRPLEKMLKLGSILHWLRHGAKCITNCAQINKILTDAALLKLQKSEIEELRMKLEYESECEKLKSQLEEVRAKQKDQEKYIKEQQLKIVSLNNRILNSDFKANQSE</sequence>
<comment type="caution">
    <text evidence="2">The sequence shown here is derived from an EMBL/GenBank/DDBJ whole genome shotgun (WGS) entry which is preliminary data.</text>
</comment>
<name>A0ABC8LQZ7_ERUVS</name>
<dbReference type="Proteomes" id="UP001642260">
    <property type="component" value="Unassembled WGS sequence"/>
</dbReference>
<proteinExistence type="predicted"/>
<accession>A0ABC8LQZ7</accession>
<feature type="non-terminal residue" evidence="2">
    <location>
        <position position="155"/>
    </location>
</feature>
<evidence type="ECO:0000313" key="3">
    <source>
        <dbReference type="Proteomes" id="UP001642260"/>
    </source>
</evidence>